<feature type="compositionally biased region" description="Pro residues" evidence="1">
    <location>
        <begin position="135"/>
        <end position="144"/>
    </location>
</feature>
<sequence>MNSTNDQQQSSSMDWQQARHPSTRRPHIQANFYLQALQKHRNLLEDHLGIWRMVEREAQPGSTILSTAQKCMRNTQSMIEACASITTDNASAEKVQKEGIKGNRKHSSEEPQDQPAMKRAKRAKLDPFDLSEQPKPIPTAPAPPVEDASGLFTIDPNPTELRTLLNDYGRSSWSKKAKRRRSQEEPSVPLGEEIHDGGSGPSATKRAKIEHGKTVDPSAEIVEDYEASFEAKVELRLKQKEQDRQKKAIKKRKRESDGAGGGNGEPAINGGPANQNIATAQQDPSTISSESRQANTKRPRRAAAETARSGIQEELGAATQTSEKRKKAEIIDIEEDNDVTGEKRKKRKPKTRKPKDGAMRQS</sequence>
<name>A0AAN8EH38_9EURO</name>
<feature type="compositionally biased region" description="Low complexity" evidence="1">
    <location>
        <begin position="265"/>
        <end position="274"/>
    </location>
</feature>
<proteinExistence type="predicted"/>
<reference evidence="2 3" key="1">
    <citation type="submission" date="2022-12" db="EMBL/GenBank/DDBJ databases">
        <title>Genomic features and morphological characterization of a novel Knufia sp. strain isolated from spacecraft assembly facility.</title>
        <authorList>
            <person name="Teixeira M."/>
            <person name="Chander A.M."/>
            <person name="Stajich J.E."/>
            <person name="Venkateswaran K."/>
        </authorList>
    </citation>
    <scope>NUCLEOTIDE SEQUENCE [LARGE SCALE GENOMIC DNA]</scope>
    <source>
        <strain evidence="2 3">FJI-L2-BK-P2</strain>
    </source>
</reference>
<keyword evidence="3" id="KW-1185">Reference proteome</keyword>
<evidence type="ECO:0000313" key="2">
    <source>
        <dbReference type="EMBL" id="KAK5955494.1"/>
    </source>
</evidence>
<evidence type="ECO:0000313" key="3">
    <source>
        <dbReference type="Proteomes" id="UP001316803"/>
    </source>
</evidence>
<dbReference type="Proteomes" id="UP001316803">
    <property type="component" value="Unassembled WGS sequence"/>
</dbReference>
<feature type="compositionally biased region" description="Basic and acidic residues" evidence="1">
    <location>
        <begin position="236"/>
        <end position="246"/>
    </location>
</feature>
<feature type="region of interest" description="Disordered" evidence="1">
    <location>
        <begin position="236"/>
        <end position="362"/>
    </location>
</feature>
<dbReference type="AlphaFoldDB" id="A0AAN8EH38"/>
<gene>
    <name evidence="2" type="ORF">OHC33_003133</name>
</gene>
<feature type="region of interest" description="Disordered" evidence="1">
    <location>
        <begin position="91"/>
        <end position="221"/>
    </location>
</feature>
<feature type="compositionally biased region" description="Basic and acidic residues" evidence="1">
    <location>
        <begin position="94"/>
        <end position="109"/>
    </location>
</feature>
<accession>A0AAN8EH38</accession>
<comment type="caution">
    <text evidence="2">The sequence shown here is derived from an EMBL/GenBank/DDBJ whole genome shotgun (WGS) entry which is preliminary data.</text>
</comment>
<feature type="compositionally biased region" description="Basic residues" evidence="1">
    <location>
        <begin position="343"/>
        <end position="353"/>
    </location>
</feature>
<feature type="compositionally biased region" description="Polar residues" evidence="1">
    <location>
        <begin position="275"/>
        <end position="294"/>
    </location>
</feature>
<evidence type="ECO:0000256" key="1">
    <source>
        <dbReference type="SAM" id="MobiDB-lite"/>
    </source>
</evidence>
<feature type="region of interest" description="Disordered" evidence="1">
    <location>
        <begin position="1"/>
        <end position="24"/>
    </location>
</feature>
<organism evidence="2 3">
    <name type="scientific">Knufia fluminis</name>
    <dbReference type="NCBI Taxonomy" id="191047"/>
    <lineage>
        <taxon>Eukaryota</taxon>
        <taxon>Fungi</taxon>
        <taxon>Dikarya</taxon>
        <taxon>Ascomycota</taxon>
        <taxon>Pezizomycotina</taxon>
        <taxon>Eurotiomycetes</taxon>
        <taxon>Chaetothyriomycetidae</taxon>
        <taxon>Chaetothyriales</taxon>
        <taxon>Trichomeriaceae</taxon>
        <taxon>Knufia</taxon>
    </lineage>
</organism>
<protein>
    <submittedName>
        <fullName evidence="2">Uncharacterized protein</fullName>
    </submittedName>
</protein>
<dbReference type="EMBL" id="JAKLMC020000006">
    <property type="protein sequence ID" value="KAK5955494.1"/>
    <property type="molecule type" value="Genomic_DNA"/>
</dbReference>